<evidence type="ECO:0000313" key="2">
    <source>
        <dbReference type="Proteomes" id="UP001283361"/>
    </source>
</evidence>
<proteinExistence type="predicted"/>
<dbReference type="EMBL" id="JAWDGP010003201">
    <property type="protein sequence ID" value="KAK3776551.1"/>
    <property type="molecule type" value="Genomic_DNA"/>
</dbReference>
<name>A0AAE1DMT8_9GAST</name>
<accession>A0AAE1DMT8</accession>
<evidence type="ECO:0000313" key="1">
    <source>
        <dbReference type="EMBL" id="KAK3776551.1"/>
    </source>
</evidence>
<sequence length="83" mass="9565">MQLRRRRWRSTTRKINSRLGEIITLLPAEKLTPCVATRGKNVAVKSIEILISAKNKLDFLNQRIKMSGMGREDPDLLHICNYS</sequence>
<gene>
    <name evidence="1" type="ORF">RRG08_050723</name>
</gene>
<comment type="caution">
    <text evidence="1">The sequence shown here is derived from an EMBL/GenBank/DDBJ whole genome shotgun (WGS) entry which is preliminary data.</text>
</comment>
<dbReference type="AlphaFoldDB" id="A0AAE1DMT8"/>
<keyword evidence="2" id="KW-1185">Reference proteome</keyword>
<reference evidence="1" key="1">
    <citation type="journal article" date="2023" name="G3 (Bethesda)">
        <title>A reference genome for the long-term kleptoplast-retaining sea slug Elysia crispata morphotype clarki.</title>
        <authorList>
            <person name="Eastman K.E."/>
            <person name="Pendleton A.L."/>
            <person name="Shaikh M.A."/>
            <person name="Suttiyut T."/>
            <person name="Ogas R."/>
            <person name="Tomko P."/>
            <person name="Gavelis G."/>
            <person name="Widhalm J.R."/>
            <person name="Wisecaver J.H."/>
        </authorList>
    </citation>
    <scope>NUCLEOTIDE SEQUENCE</scope>
    <source>
        <strain evidence="1">ECLA1</strain>
    </source>
</reference>
<organism evidence="1 2">
    <name type="scientific">Elysia crispata</name>
    <name type="common">lettuce slug</name>
    <dbReference type="NCBI Taxonomy" id="231223"/>
    <lineage>
        <taxon>Eukaryota</taxon>
        <taxon>Metazoa</taxon>
        <taxon>Spiralia</taxon>
        <taxon>Lophotrochozoa</taxon>
        <taxon>Mollusca</taxon>
        <taxon>Gastropoda</taxon>
        <taxon>Heterobranchia</taxon>
        <taxon>Euthyneura</taxon>
        <taxon>Panpulmonata</taxon>
        <taxon>Sacoglossa</taxon>
        <taxon>Placobranchoidea</taxon>
        <taxon>Plakobranchidae</taxon>
        <taxon>Elysia</taxon>
    </lineage>
</organism>
<dbReference type="Proteomes" id="UP001283361">
    <property type="component" value="Unassembled WGS sequence"/>
</dbReference>
<protein>
    <submittedName>
        <fullName evidence="1">Uncharacterized protein</fullName>
    </submittedName>
</protein>